<sequence>MVSGLNVVKLMIEYNLLTHSDLEWLINENVIKAYMINFKIYLTVDEIIDLVKDIPVGSTLHLYNILNNLDLNIVLHI</sequence>
<evidence type="ECO:0000313" key="1">
    <source>
        <dbReference type="EMBL" id="ABD97636.1"/>
    </source>
</evidence>
<dbReference type="KEGG" id="vg:4238737"/>
<evidence type="ECO:0000313" key="2">
    <source>
        <dbReference type="Proteomes" id="UP000139570"/>
    </source>
</evidence>
<dbReference type="RefSeq" id="YP_717377.1">
    <property type="nucleotide sequence ID" value="NC_008291.1"/>
</dbReference>
<dbReference type="EMBL" id="DQ437594">
    <property type="protein sequence ID" value="ABD97636.1"/>
    <property type="molecule type" value="Genomic_DNA"/>
</dbReference>
<dbReference type="Proteomes" id="UP000139570">
    <property type="component" value="Segment"/>
</dbReference>
<reference evidence="1 2" key="1">
    <citation type="journal article" date="2006" name="Science">
        <title>Genome sequence diversity and clues to the evolution of variola (smallpox) virus.</title>
        <authorList>
            <person name="Esposito J.J."/>
            <person name="Sammons S.A."/>
            <person name="Frace A.M."/>
            <person name="Osborne J.D."/>
            <person name="Olsen-Rasmussen M."/>
            <person name="Zhang M."/>
            <person name="Govil D."/>
            <person name="Damon I.K."/>
            <person name="Kline R."/>
            <person name="Laker M."/>
            <person name="Li Y."/>
            <person name="Smith G.L."/>
            <person name="Meyer H."/>
            <person name="LeDuc J.W."/>
            <person name="Wohlhueter R.M."/>
        </authorList>
    </citation>
    <scope>NUCLEOTIDE SEQUENCE [LARGE SCALE GENOMIC DNA]</scope>
    <source>
        <strain evidence="1">Dahomey 1968</strain>
    </source>
</reference>
<name>Q0NPE1_9POXV</name>
<keyword evidence="2" id="KW-1185">Reference proteome</keyword>
<dbReference type="GeneID" id="4238737"/>
<organism evidence="1 2">
    <name type="scientific">Taterapox virus</name>
    <dbReference type="NCBI Taxonomy" id="28871"/>
    <lineage>
        <taxon>Viruses</taxon>
        <taxon>Varidnaviria</taxon>
        <taxon>Bamfordvirae</taxon>
        <taxon>Nucleocytoviricota</taxon>
        <taxon>Pokkesviricetes</taxon>
        <taxon>Chitovirales</taxon>
        <taxon>Poxviridae</taxon>
        <taxon>Chordopoxvirinae</taxon>
        <taxon>Orthopoxvirus</taxon>
        <taxon>Orthopoxvirus taterapox</taxon>
    </lineage>
</organism>
<gene>
    <name evidence="1" type="ORF">TATV_DAH68_070</name>
</gene>
<protein>
    <submittedName>
        <fullName evidence="1">Uncharacterized protein</fullName>
    </submittedName>
</protein>
<proteinExistence type="predicted"/>
<accession>Q0NPE1</accession>